<accession>A0A0F7VHX5</accession>
<organism evidence="2 3">
    <name type="scientific">Penicillium brasilianum</name>
    <dbReference type="NCBI Taxonomy" id="104259"/>
    <lineage>
        <taxon>Eukaryota</taxon>
        <taxon>Fungi</taxon>
        <taxon>Dikarya</taxon>
        <taxon>Ascomycota</taxon>
        <taxon>Pezizomycotina</taxon>
        <taxon>Eurotiomycetes</taxon>
        <taxon>Eurotiomycetidae</taxon>
        <taxon>Eurotiales</taxon>
        <taxon>Aspergillaceae</taxon>
        <taxon>Penicillium</taxon>
    </lineage>
</organism>
<reference evidence="3" key="1">
    <citation type="journal article" date="2015" name="Genome Announc.">
        <title>Draft genome sequence of the fungus Penicillium brasilianum MG11.</title>
        <authorList>
            <person name="Horn F."/>
            <person name="Linde J."/>
            <person name="Mattern D.J."/>
            <person name="Walther G."/>
            <person name="Guthke R."/>
            <person name="Brakhage A.A."/>
            <person name="Valiante V."/>
        </authorList>
    </citation>
    <scope>NUCLEOTIDE SEQUENCE [LARGE SCALE GENOMIC DNA]</scope>
    <source>
        <strain evidence="3">MG11</strain>
    </source>
</reference>
<proteinExistence type="predicted"/>
<keyword evidence="3" id="KW-1185">Reference proteome</keyword>
<dbReference type="Proteomes" id="UP000042958">
    <property type="component" value="Unassembled WGS sequence"/>
</dbReference>
<dbReference type="AlphaFoldDB" id="A0A0F7VHX5"/>
<dbReference type="EMBL" id="CDHK01000004">
    <property type="protein sequence ID" value="CEO60681.1"/>
    <property type="molecule type" value="Genomic_DNA"/>
</dbReference>
<protein>
    <submittedName>
        <fullName evidence="2">Uncharacterized protein</fullName>
    </submittedName>
</protein>
<evidence type="ECO:0000313" key="3">
    <source>
        <dbReference type="Proteomes" id="UP000042958"/>
    </source>
</evidence>
<sequence>MEEDDEMNDCISDIGSDDLDSLLTYDSDNSLDEDLVDDENDDKEWEQESVAFETLDPKGISYDSDDDDCKSVIH</sequence>
<feature type="region of interest" description="Disordered" evidence="1">
    <location>
        <begin position="1"/>
        <end position="74"/>
    </location>
</feature>
<gene>
    <name evidence="2" type="ORF">PMG11_05272</name>
</gene>
<evidence type="ECO:0000256" key="1">
    <source>
        <dbReference type="SAM" id="MobiDB-lite"/>
    </source>
</evidence>
<name>A0A0F7VHX5_PENBI</name>
<evidence type="ECO:0000313" key="2">
    <source>
        <dbReference type="EMBL" id="CEO60681.1"/>
    </source>
</evidence>
<feature type="compositionally biased region" description="Acidic residues" evidence="1">
    <location>
        <begin position="29"/>
        <end position="47"/>
    </location>
</feature>